<dbReference type="InterPro" id="IPR013221">
    <property type="entry name" value="Mur_ligase_cen"/>
</dbReference>
<comment type="pathway">
    <text evidence="10">Cell wall biogenesis; peptidoglycan biosynthesis.</text>
</comment>
<dbReference type="PANTHER" id="PTHR43024:SF1">
    <property type="entry name" value="UDP-N-ACETYLMURAMOYL-TRIPEPTIDE--D-ALANYL-D-ALANINE LIGASE"/>
    <property type="match status" value="1"/>
</dbReference>
<dbReference type="SUPFAM" id="SSF53244">
    <property type="entry name" value="MurD-like peptide ligases, peptide-binding domain"/>
    <property type="match status" value="1"/>
</dbReference>
<evidence type="ECO:0000256" key="4">
    <source>
        <dbReference type="ARBA" id="ARBA00022741"/>
    </source>
</evidence>
<feature type="domain" description="Mur ligase central" evidence="14">
    <location>
        <begin position="131"/>
        <end position="338"/>
    </location>
</feature>
<dbReference type="GO" id="GO:0009252">
    <property type="term" value="P:peptidoglycan biosynthetic process"/>
    <property type="evidence" value="ECO:0007669"/>
    <property type="project" value="UniProtKB-UniRule"/>
</dbReference>
<evidence type="ECO:0000259" key="12">
    <source>
        <dbReference type="Pfam" id="PF01225"/>
    </source>
</evidence>
<feature type="domain" description="Mur ligase C-terminal" evidence="13">
    <location>
        <begin position="362"/>
        <end position="489"/>
    </location>
</feature>
<dbReference type="EC" id="6.3.2.10" evidence="10"/>
<dbReference type="Pfam" id="PF01225">
    <property type="entry name" value="Mur_ligase"/>
    <property type="match status" value="1"/>
</dbReference>
<dbReference type="Gene3D" id="3.40.1390.10">
    <property type="entry name" value="MurE/MurF, N-terminal domain"/>
    <property type="match status" value="1"/>
</dbReference>
<dbReference type="GO" id="GO:0071555">
    <property type="term" value="P:cell wall organization"/>
    <property type="evidence" value="ECO:0007669"/>
    <property type="project" value="UniProtKB-KW"/>
</dbReference>
<dbReference type="GO" id="GO:0047480">
    <property type="term" value="F:UDP-N-acetylmuramoyl-tripeptide-D-alanyl-D-alanine ligase activity"/>
    <property type="evidence" value="ECO:0007669"/>
    <property type="project" value="UniProtKB-UniRule"/>
</dbReference>
<feature type="binding site" evidence="10">
    <location>
        <begin position="133"/>
        <end position="139"/>
    </location>
    <ligand>
        <name>ATP</name>
        <dbReference type="ChEBI" id="CHEBI:30616"/>
    </ligand>
</feature>
<organism evidence="15 16">
    <name type="scientific">Curtobacterium flaccumfaciens</name>
    <dbReference type="NCBI Taxonomy" id="2035"/>
    <lineage>
        <taxon>Bacteria</taxon>
        <taxon>Bacillati</taxon>
        <taxon>Actinomycetota</taxon>
        <taxon>Actinomycetes</taxon>
        <taxon>Micrococcales</taxon>
        <taxon>Microbacteriaceae</taxon>
        <taxon>Curtobacterium</taxon>
    </lineage>
</organism>
<dbReference type="InterPro" id="IPR035911">
    <property type="entry name" value="MurE/MurF_N"/>
</dbReference>
<dbReference type="InterPro" id="IPR005863">
    <property type="entry name" value="UDP-N-AcMur_synth"/>
</dbReference>
<dbReference type="Gene3D" id="3.90.190.20">
    <property type="entry name" value="Mur ligase, C-terminal domain"/>
    <property type="match status" value="1"/>
</dbReference>
<dbReference type="GO" id="GO:0005524">
    <property type="term" value="F:ATP binding"/>
    <property type="evidence" value="ECO:0007669"/>
    <property type="project" value="UniProtKB-UniRule"/>
</dbReference>
<keyword evidence="7 10" id="KW-0573">Peptidoglycan synthesis</keyword>
<keyword evidence="9 10" id="KW-0961">Cell wall biogenesis/degradation</keyword>
<accession>A0A4R6DFM3</accession>
<proteinExistence type="inferred from homology"/>
<evidence type="ECO:0000256" key="2">
    <source>
        <dbReference type="ARBA" id="ARBA00022598"/>
    </source>
</evidence>
<keyword evidence="6 10" id="KW-0133">Cell shape</keyword>
<evidence type="ECO:0000313" key="15">
    <source>
        <dbReference type="EMBL" id="TDN43465.1"/>
    </source>
</evidence>
<dbReference type="GO" id="GO:0005737">
    <property type="term" value="C:cytoplasm"/>
    <property type="evidence" value="ECO:0007669"/>
    <property type="project" value="UniProtKB-SubCell"/>
</dbReference>
<feature type="domain" description="Mur ligase N-terminal catalytic" evidence="12">
    <location>
        <begin position="38"/>
        <end position="100"/>
    </location>
</feature>
<reference evidence="15 16" key="1">
    <citation type="submission" date="2019-03" db="EMBL/GenBank/DDBJ databases">
        <title>Genomic analyses of the natural microbiome of Caenorhabditis elegans.</title>
        <authorList>
            <person name="Samuel B."/>
        </authorList>
    </citation>
    <scope>NUCLEOTIDE SEQUENCE [LARGE SCALE GENOMIC DNA]</scope>
    <source>
        <strain evidence="15 16">JUb65</strain>
    </source>
</reference>
<dbReference type="Pfam" id="PF08245">
    <property type="entry name" value="Mur_ligase_M"/>
    <property type="match status" value="1"/>
</dbReference>
<keyword evidence="3 10" id="KW-0132">Cell division</keyword>
<dbReference type="SUPFAM" id="SSF63418">
    <property type="entry name" value="MurE/MurF N-terminal domain"/>
    <property type="match status" value="1"/>
</dbReference>
<dbReference type="AlphaFoldDB" id="A0A4R6DFM3"/>
<dbReference type="OrthoDB" id="9800958at2"/>
<dbReference type="Gene3D" id="3.40.1190.10">
    <property type="entry name" value="Mur-like, catalytic domain"/>
    <property type="match status" value="1"/>
</dbReference>
<sequence>MIALTLAEIATAVGGELIGGAQATDVAEPGDLVVEGSVETDSRLVRPGSVFFALPGEVTDGRRFVAAAVDAGAALVITPERVDTTAPQIVVADGYEALAALAHEVVTRVRMSTADRVDADGRPAPLRVVGITGSNGKTSTKNMLRTILEQHGETVAPQGSFNNHVGAPISMLRVTYDTRYLVVEMGASGVGHIAKLVSIAEPDVGVVLKVGLAHAGEFGGIEATQRAKSEMVTDLPDSATALLNVDDDRVASMRDLTAAHVVGFGTSADADYRITGIETDRSGTRFTLTAPPVRPEGDRPADATPPGGTDRLPETVDVRLAILGEHHAMNASAALTVAHLWGVPLAAGAEALPSMTRAERWRMELLQGGPEGVTVINDAYNASPDSTAAALRTLAQIVRPGERTVAVLGEMAELGEFSTEEHDRIGRLVVRLGIGQLVVVGRAAMPIHQAATLEGSWDGESVFIEDVDDAVHQLQDMLRPGDVVLVKSSKSAELRFLGDRLGGVTE</sequence>
<dbReference type="PANTHER" id="PTHR43024">
    <property type="entry name" value="UDP-N-ACETYLMURAMOYL-TRIPEPTIDE--D-ALANYL-D-ALANINE LIGASE"/>
    <property type="match status" value="1"/>
</dbReference>
<evidence type="ECO:0000256" key="5">
    <source>
        <dbReference type="ARBA" id="ARBA00022840"/>
    </source>
</evidence>
<evidence type="ECO:0000256" key="1">
    <source>
        <dbReference type="ARBA" id="ARBA00022490"/>
    </source>
</evidence>
<evidence type="ECO:0000256" key="9">
    <source>
        <dbReference type="ARBA" id="ARBA00023316"/>
    </source>
</evidence>
<evidence type="ECO:0000256" key="3">
    <source>
        <dbReference type="ARBA" id="ARBA00022618"/>
    </source>
</evidence>
<feature type="region of interest" description="Disordered" evidence="11">
    <location>
        <begin position="285"/>
        <end position="312"/>
    </location>
</feature>
<dbReference type="EMBL" id="SNVW01000008">
    <property type="protein sequence ID" value="TDN43465.1"/>
    <property type="molecule type" value="Genomic_DNA"/>
</dbReference>
<name>A0A4R6DFM3_9MICO</name>
<keyword evidence="8 10" id="KW-0131">Cell cycle</keyword>
<dbReference type="GO" id="GO:0008766">
    <property type="term" value="F:UDP-N-acetylmuramoylalanyl-D-glutamyl-2,6-diaminopimelate-D-alanyl-D-alanine ligase activity"/>
    <property type="evidence" value="ECO:0007669"/>
    <property type="project" value="RHEA"/>
</dbReference>
<comment type="subcellular location">
    <subcellularLocation>
        <location evidence="10">Cytoplasm</location>
    </subcellularLocation>
</comment>
<keyword evidence="1 10" id="KW-0963">Cytoplasm</keyword>
<evidence type="ECO:0000256" key="6">
    <source>
        <dbReference type="ARBA" id="ARBA00022960"/>
    </source>
</evidence>
<comment type="similarity">
    <text evidence="10">Belongs to the MurCDEF family. MurF subfamily.</text>
</comment>
<evidence type="ECO:0000256" key="7">
    <source>
        <dbReference type="ARBA" id="ARBA00022984"/>
    </source>
</evidence>
<comment type="catalytic activity">
    <reaction evidence="10">
        <text>D-alanyl-D-alanine + UDP-N-acetyl-alpha-D-muramoyl-L-alanyl-gamma-D-glutamyl-meso-2,6-diaminopimelate + ATP = UDP-N-acetyl-alpha-D-muramoyl-L-alanyl-gamma-D-glutamyl-meso-2,6-diaminopimeloyl-D-alanyl-D-alanine + ADP + phosphate + H(+)</text>
        <dbReference type="Rhea" id="RHEA:28374"/>
        <dbReference type="ChEBI" id="CHEBI:15378"/>
        <dbReference type="ChEBI" id="CHEBI:30616"/>
        <dbReference type="ChEBI" id="CHEBI:43474"/>
        <dbReference type="ChEBI" id="CHEBI:57822"/>
        <dbReference type="ChEBI" id="CHEBI:61386"/>
        <dbReference type="ChEBI" id="CHEBI:83905"/>
        <dbReference type="ChEBI" id="CHEBI:456216"/>
        <dbReference type="EC" id="6.3.2.10"/>
    </reaction>
</comment>
<dbReference type="SUPFAM" id="SSF53623">
    <property type="entry name" value="MurD-like peptide ligases, catalytic domain"/>
    <property type="match status" value="1"/>
</dbReference>
<dbReference type="Proteomes" id="UP000295764">
    <property type="component" value="Unassembled WGS sequence"/>
</dbReference>
<keyword evidence="5 10" id="KW-0067">ATP-binding</keyword>
<dbReference type="InterPro" id="IPR000713">
    <property type="entry name" value="Mur_ligase_N"/>
</dbReference>
<dbReference type="HAMAP" id="MF_02019">
    <property type="entry name" value="MurF"/>
    <property type="match status" value="1"/>
</dbReference>
<dbReference type="GO" id="GO:0051301">
    <property type="term" value="P:cell division"/>
    <property type="evidence" value="ECO:0007669"/>
    <property type="project" value="UniProtKB-KW"/>
</dbReference>
<comment type="caution">
    <text evidence="15">The sequence shown here is derived from an EMBL/GenBank/DDBJ whole genome shotgun (WGS) entry which is preliminary data.</text>
</comment>
<protein>
    <recommendedName>
        <fullName evidence="10">UDP-N-acetylmuramoyl-tripeptide--D-alanyl-D-alanine ligase</fullName>
        <ecNumber evidence="10">6.3.2.10</ecNumber>
    </recommendedName>
    <alternativeName>
        <fullName evidence="10">D-alanyl-D-alanine-adding enzyme</fullName>
    </alternativeName>
</protein>
<dbReference type="InterPro" id="IPR036615">
    <property type="entry name" value="Mur_ligase_C_dom_sf"/>
</dbReference>
<dbReference type="Pfam" id="PF02875">
    <property type="entry name" value="Mur_ligase_C"/>
    <property type="match status" value="1"/>
</dbReference>
<dbReference type="InterPro" id="IPR051046">
    <property type="entry name" value="MurCDEF_CellWall_CoF430Synth"/>
</dbReference>
<evidence type="ECO:0000259" key="13">
    <source>
        <dbReference type="Pfam" id="PF02875"/>
    </source>
</evidence>
<evidence type="ECO:0000256" key="8">
    <source>
        <dbReference type="ARBA" id="ARBA00023306"/>
    </source>
</evidence>
<dbReference type="RefSeq" id="WP_133520318.1">
    <property type="nucleotide sequence ID" value="NZ_SNVW01000008.1"/>
</dbReference>
<dbReference type="UniPathway" id="UPA00219"/>
<dbReference type="STRING" id="2035.RU06_01870"/>
<keyword evidence="2 10" id="KW-0436">Ligase</keyword>
<evidence type="ECO:0000256" key="11">
    <source>
        <dbReference type="SAM" id="MobiDB-lite"/>
    </source>
</evidence>
<keyword evidence="4 10" id="KW-0547">Nucleotide-binding</keyword>
<evidence type="ECO:0000256" key="10">
    <source>
        <dbReference type="HAMAP-Rule" id="MF_02019"/>
    </source>
</evidence>
<dbReference type="InterPro" id="IPR004101">
    <property type="entry name" value="Mur_ligase_C"/>
</dbReference>
<dbReference type="InterPro" id="IPR036565">
    <property type="entry name" value="Mur-like_cat_sf"/>
</dbReference>
<dbReference type="GO" id="GO:0008360">
    <property type="term" value="P:regulation of cell shape"/>
    <property type="evidence" value="ECO:0007669"/>
    <property type="project" value="UniProtKB-KW"/>
</dbReference>
<evidence type="ECO:0000313" key="16">
    <source>
        <dbReference type="Proteomes" id="UP000295764"/>
    </source>
</evidence>
<gene>
    <name evidence="10" type="primary">murF</name>
    <name evidence="15" type="ORF">EDF64_108137</name>
</gene>
<evidence type="ECO:0000259" key="14">
    <source>
        <dbReference type="Pfam" id="PF08245"/>
    </source>
</evidence>
<comment type="function">
    <text evidence="10">Involved in cell wall formation. Catalyzes the final step in the synthesis of UDP-N-acetylmuramoyl-pentapeptide, the precursor of murein.</text>
</comment>